<dbReference type="Pfam" id="PF02565">
    <property type="entry name" value="RecO_C"/>
    <property type="match status" value="1"/>
</dbReference>
<organism evidence="9 10">
    <name type="scientific">Coprobacter secundus subsp. similis</name>
    <dbReference type="NCBI Taxonomy" id="2751153"/>
    <lineage>
        <taxon>Bacteria</taxon>
        <taxon>Pseudomonadati</taxon>
        <taxon>Bacteroidota</taxon>
        <taxon>Bacteroidia</taxon>
        <taxon>Bacteroidales</taxon>
        <taxon>Barnesiellaceae</taxon>
        <taxon>Coprobacter</taxon>
    </lineage>
</organism>
<evidence type="ECO:0000259" key="8">
    <source>
        <dbReference type="Pfam" id="PF11967"/>
    </source>
</evidence>
<comment type="function">
    <text evidence="7">Involved in DNA repair and RecF pathway recombination.</text>
</comment>
<dbReference type="RefSeq" id="WP_200754888.1">
    <property type="nucleotide sequence ID" value="NZ_AP023322.1"/>
</dbReference>
<sequence length="241" mass="28094">MLDKTTGIVLSITAYNDKTSLVHVYTEKYGRISYALPLQQGKKSRLMRTLFSPFAILYIDGEVKPRQDIQRIKDVQTAVPVFQLHYDPIKNAITLFLAEFLSKVIREPEPNNSFFRFLLQSIQFLNLMEDGKANFHICFLIELTGYMGFYPNISGYKKGDFFDLINGVFSAIRPNHSYFLSSMEAGVFYKIMRMNYNNLHLFQFNRGERSEILDYIITYFKLHHAGFQELKSLDVLKALFD</sequence>
<dbReference type="InterPro" id="IPR003717">
    <property type="entry name" value="RecO"/>
</dbReference>
<dbReference type="GO" id="GO:0006302">
    <property type="term" value="P:double-strand break repair"/>
    <property type="evidence" value="ECO:0007669"/>
    <property type="project" value="TreeGrafter"/>
</dbReference>
<reference evidence="10" key="1">
    <citation type="submission" date="2020-07" db="EMBL/GenBank/DDBJ databases">
        <title>Complete genome sequencing of Coprobacter sp. strain 2CBH44.</title>
        <authorList>
            <person name="Sakamoto M."/>
            <person name="Murakami T."/>
            <person name="Mori H."/>
        </authorList>
    </citation>
    <scope>NUCLEOTIDE SEQUENCE [LARGE SCALE GENOMIC DNA]</scope>
    <source>
        <strain evidence="10">2CBH44</strain>
    </source>
</reference>
<protein>
    <recommendedName>
        <fullName evidence="2 7">DNA repair protein RecO</fullName>
    </recommendedName>
    <alternativeName>
        <fullName evidence="6 7">Recombination protein O</fullName>
    </alternativeName>
</protein>
<dbReference type="KEGG" id="copr:Cop2CBH44_23700"/>
<keyword evidence="3 7" id="KW-0227">DNA damage</keyword>
<dbReference type="GO" id="GO:0006310">
    <property type="term" value="P:DNA recombination"/>
    <property type="evidence" value="ECO:0007669"/>
    <property type="project" value="UniProtKB-UniRule"/>
</dbReference>
<evidence type="ECO:0000256" key="7">
    <source>
        <dbReference type="HAMAP-Rule" id="MF_00201"/>
    </source>
</evidence>
<feature type="domain" description="DNA replication/recombination mediator RecO N-terminal" evidence="8">
    <location>
        <begin position="4"/>
        <end position="77"/>
    </location>
</feature>
<dbReference type="Proteomes" id="UP000594042">
    <property type="component" value="Chromosome"/>
</dbReference>
<dbReference type="InterPro" id="IPR012340">
    <property type="entry name" value="NA-bd_OB-fold"/>
</dbReference>
<dbReference type="PANTHER" id="PTHR33991:SF1">
    <property type="entry name" value="DNA REPAIR PROTEIN RECO"/>
    <property type="match status" value="1"/>
</dbReference>
<dbReference type="Gene3D" id="2.40.50.140">
    <property type="entry name" value="Nucleic acid-binding proteins"/>
    <property type="match status" value="1"/>
</dbReference>
<dbReference type="InterPro" id="IPR042242">
    <property type="entry name" value="RecO_C"/>
</dbReference>
<dbReference type="HAMAP" id="MF_00201">
    <property type="entry name" value="RecO"/>
    <property type="match status" value="1"/>
</dbReference>
<proteinExistence type="inferred from homology"/>
<evidence type="ECO:0000256" key="1">
    <source>
        <dbReference type="ARBA" id="ARBA00007452"/>
    </source>
</evidence>
<dbReference type="GO" id="GO:0043590">
    <property type="term" value="C:bacterial nucleoid"/>
    <property type="evidence" value="ECO:0007669"/>
    <property type="project" value="TreeGrafter"/>
</dbReference>
<evidence type="ECO:0000256" key="5">
    <source>
        <dbReference type="ARBA" id="ARBA00023204"/>
    </source>
</evidence>
<evidence type="ECO:0000313" key="9">
    <source>
        <dbReference type="EMBL" id="BCI64017.1"/>
    </source>
</evidence>
<evidence type="ECO:0000256" key="2">
    <source>
        <dbReference type="ARBA" id="ARBA00021310"/>
    </source>
</evidence>
<dbReference type="InterPro" id="IPR022572">
    <property type="entry name" value="DNA_rep/recomb_RecO_N"/>
</dbReference>
<name>A0A7G1I378_9BACT</name>
<evidence type="ECO:0000256" key="4">
    <source>
        <dbReference type="ARBA" id="ARBA00023172"/>
    </source>
</evidence>
<dbReference type="AlphaFoldDB" id="A0A7G1I378"/>
<dbReference type="Gene3D" id="1.20.1440.120">
    <property type="entry name" value="Recombination protein O, C-terminal domain"/>
    <property type="match status" value="1"/>
</dbReference>
<gene>
    <name evidence="7 9" type="primary">recO</name>
    <name evidence="9" type="ORF">Cop2CBH44_23700</name>
</gene>
<dbReference type="SUPFAM" id="SSF57863">
    <property type="entry name" value="ArfGap/RecO-like zinc finger"/>
    <property type="match status" value="1"/>
</dbReference>
<dbReference type="InterPro" id="IPR037278">
    <property type="entry name" value="ARFGAP/RecO"/>
</dbReference>
<evidence type="ECO:0000313" key="10">
    <source>
        <dbReference type="Proteomes" id="UP000594042"/>
    </source>
</evidence>
<dbReference type="PANTHER" id="PTHR33991">
    <property type="entry name" value="DNA REPAIR PROTEIN RECO"/>
    <property type="match status" value="1"/>
</dbReference>
<keyword evidence="10" id="KW-1185">Reference proteome</keyword>
<keyword evidence="5 7" id="KW-0234">DNA repair</keyword>
<accession>A0A7G1I378</accession>
<evidence type="ECO:0000256" key="3">
    <source>
        <dbReference type="ARBA" id="ARBA00022763"/>
    </source>
</evidence>
<dbReference type="Pfam" id="PF11967">
    <property type="entry name" value="RecO_N"/>
    <property type="match status" value="1"/>
</dbReference>
<dbReference type="EMBL" id="AP023322">
    <property type="protein sequence ID" value="BCI64017.1"/>
    <property type="molecule type" value="Genomic_DNA"/>
</dbReference>
<comment type="similarity">
    <text evidence="1 7">Belongs to the RecO family.</text>
</comment>
<keyword evidence="4 7" id="KW-0233">DNA recombination</keyword>
<evidence type="ECO:0000256" key="6">
    <source>
        <dbReference type="ARBA" id="ARBA00033409"/>
    </source>
</evidence>